<evidence type="ECO:0000313" key="3">
    <source>
        <dbReference type="Proteomes" id="UP000800235"/>
    </source>
</evidence>
<feature type="compositionally biased region" description="Polar residues" evidence="1">
    <location>
        <begin position="64"/>
        <end position="76"/>
    </location>
</feature>
<reference evidence="2" key="1">
    <citation type="journal article" date="2020" name="Stud. Mycol.">
        <title>101 Dothideomycetes genomes: a test case for predicting lifestyles and emergence of pathogens.</title>
        <authorList>
            <person name="Haridas S."/>
            <person name="Albert R."/>
            <person name="Binder M."/>
            <person name="Bloem J."/>
            <person name="Labutti K."/>
            <person name="Salamov A."/>
            <person name="Andreopoulos B."/>
            <person name="Baker S."/>
            <person name="Barry K."/>
            <person name="Bills G."/>
            <person name="Bluhm B."/>
            <person name="Cannon C."/>
            <person name="Castanera R."/>
            <person name="Culley D."/>
            <person name="Daum C."/>
            <person name="Ezra D."/>
            <person name="Gonzalez J."/>
            <person name="Henrissat B."/>
            <person name="Kuo A."/>
            <person name="Liang C."/>
            <person name="Lipzen A."/>
            <person name="Lutzoni F."/>
            <person name="Magnuson J."/>
            <person name="Mondo S."/>
            <person name="Nolan M."/>
            <person name="Ohm R."/>
            <person name="Pangilinan J."/>
            <person name="Park H.-J."/>
            <person name="Ramirez L."/>
            <person name="Alfaro M."/>
            <person name="Sun H."/>
            <person name="Tritt A."/>
            <person name="Yoshinaga Y."/>
            <person name="Zwiers L.-H."/>
            <person name="Turgeon B."/>
            <person name="Goodwin S."/>
            <person name="Spatafora J."/>
            <person name="Crous P."/>
            <person name="Grigoriev I."/>
        </authorList>
    </citation>
    <scope>NUCLEOTIDE SEQUENCE</scope>
    <source>
        <strain evidence="2">CBS 130266</strain>
    </source>
</reference>
<sequence length="176" mass="18827">MPKAQTTNFNTGSVLIKSRPMRTEVVPRPTEARPKKITAKLRKVSRGKQKVRSAAAPTMESPLPSVSSTNSFSAQPQALDAADEKTSSAVEKKEPLAARSETQSSPSSLPDKAGRKSMDNVSNRNLGKPVKGSQLRHNQIKAIESSRPNSNRSLKSTRAAAGATSAGQAEHQVRSL</sequence>
<evidence type="ECO:0000256" key="1">
    <source>
        <dbReference type="SAM" id="MobiDB-lite"/>
    </source>
</evidence>
<dbReference type="AlphaFoldDB" id="A0A9P4U005"/>
<feature type="compositionally biased region" description="Polar residues" evidence="1">
    <location>
        <begin position="1"/>
        <end position="13"/>
    </location>
</feature>
<keyword evidence="3" id="KW-1185">Reference proteome</keyword>
<evidence type="ECO:0000313" key="2">
    <source>
        <dbReference type="EMBL" id="KAF2431437.1"/>
    </source>
</evidence>
<dbReference type="Proteomes" id="UP000800235">
    <property type="component" value="Unassembled WGS sequence"/>
</dbReference>
<organism evidence="2 3">
    <name type="scientific">Tothia fuscella</name>
    <dbReference type="NCBI Taxonomy" id="1048955"/>
    <lineage>
        <taxon>Eukaryota</taxon>
        <taxon>Fungi</taxon>
        <taxon>Dikarya</taxon>
        <taxon>Ascomycota</taxon>
        <taxon>Pezizomycotina</taxon>
        <taxon>Dothideomycetes</taxon>
        <taxon>Pleosporomycetidae</taxon>
        <taxon>Venturiales</taxon>
        <taxon>Cylindrosympodiaceae</taxon>
        <taxon>Tothia</taxon>
    </lineage>
</organism>
<feature type="compositionally biased region" description="Basic and acidic residues" evidence="1">
    <location>
        <begin position="82"/>
        <end position="96"/>
    </location>
</feature>
<proteinExistence type="predicted"/>
<feature type="compositionally biased region" description="Low complexity" evidence="1">
    <location>
        <begin position="156"/>
        <end position="169"/>
    </location>
</feature>
<feature type="region of interest" description="Disordered" evidence="1">
    <location>
        <begin position="1"/>
        <end position="176"/>
    </location>
</feature>
<gene>
    <name evidence="2" type="ORF">EJ08DRAFT_187723</name>
</gene>
<dbReference type="EMBL" id="MU007032">
    <property type="protein sequence ID" value="KAF2431437.1"/>
    <property type="molecule type" value="Genomic_DNA"/>
</dbReference>
<comment type="caution">
    <text evidence="2">The sequence shown here is derived from an EMBL/GenBank/DDBJ whole genome shotgun (WGS) entry which is preliminary data.</text>
</comment>
<protein>
    <submittedName>
        <fullName evidence="2">Uncharacterized protein</fullName>
    </submittedName>
</protein>
<accession>A0A9P4U005</accession>
<feature type="compositionally biased region" description="Basic residues" evidence="1">
    <location>
        <begin position="35"/>
        <end position="51"/>
    </location>
</feature>
<name>A0A9P4U005_9PEZI</name>